<reference evidence="2" key="1">
    <citation type="submission" date="2013-11" db="EMBL/GenBank/DDBJ databases">
        <title>The Genome Sequence of Phytophthora parasitica CHvinca01.</title>
        <authorList>
            <consortium name="The Broad Institute Genomics Platform"/>
            <person name="Russ C."/>
            <person name="Tyler B."/>
            <person name="Panabieres F."/>
            <person name="Shan W."/>
            <person name="Tripathy S."/>
            <person name="Grunwald N."/>
            <person name="Machado M."/>
            <person name="Johnson C.S."/>
            <person name="Arredondo F."/>
            <person name="Hong C."/>
            <person name="Coffey M."/>
            <person name="Young S.K."/>
            <person name="Zeng Q."/>
            <person name="Gargeya S."/>
            <person name="Fitzgerald M."/>
            <person name="Abouelleil A."/>
            <person name="Alvarado L."/>
            <person name="Chapman S.B."/>
            <person name="Gainer-Dewar J."/>
            <person name="Goldberg J."/>
            <person name="Griggs A."/>
            <person name="Gujja S."/>
            <person name="Hansen M."/>
            <person name="Howarth C."/>
            <person name="Imamovic A."/>
            <person name="Ireland A."/>
            <person name="Larimer J."/>
            <person name="McCowan C."/>
            <person name="Murphy C."/>
            <person name="Pearson M."/>
            <person name="Poon T.W."/>
            <person name="Priest M."/>
            <person name="Roberts A."/>
            <person name="Saif S."/>
            <person name="Shea T."/>
            <person name="Sykes S."/>
            <person name="Wortman J."/>
            <person name="Nusbaum C."/>
            <person name="Birren B."/>
        </authorList>
    </citation>
    <scope>NUCLEOTIDE SEQUENCE [LARGE SCALE GENOMIC DNA]</scope>
    <source>
        <strain evidence="2">CHvinca01</strain>
    </source>
</reference>
<feature type="region of interest" description="Disordered" evidence="1">
    <location>
        <begin position="1"/>
        <end position="79"/>
    </location>
</feature>
<protein>
    <submittedName>
        <fullName evidence="2">Uncharacterized protein</fullName>
    </submittedName>
</protein>
<organism evidence="2">
    <name type="scientific">Phytophthora nicotianae</name>
    <name type="common">Potato buckeye rot agent</name>
    <name type="synonym">Phytophthora parasitica</name>
    <dbReference type="NCBI Taxonomy" id="4792"/>
    <lineage>
        <taxon>Eukaryota</taxon>
        <taxon>Sar</taxon>
        <taxon>Stramenopiles</taxon>
        <taxon>Oomycota</taxon>
        <taxon>Peronosporomycetes</taxon>
        <taxon>Peronosporales</taxon>
        <taxon>Peronosporaceae</taxon>
        <taxon>Phytophthora</taxon>
    </lineage>
</organism>
<dbReference type="AlphaFoldDB" id="W2K2W7"/>
<evidence type="ECO:0000256" key="1">
    <source>
        <dbReference type="SAM" id="MobiDB-lite"/>
    </source>
</evidence>
<sequence>GSNSSGEGASDSGRFPTPQSGTVRPLYRPDVALLESPAAPTRRKQQRLEAPVSGRPDKQHGRNSRRIWTAEARRWPPRT</sequence>
<gene>
    <name evidence="2" type="ORF">L917_20471</name>
</gene>
<dbReference type="Proteomes" id="UP000054423">
    <property type="component" value="Unassembled WGS sequence"/>
</dbReference>
<feature type="non-terminal residue" evidence="2">
    <location>
        <position position="1"/>
    </location>
</feature>
<evidence type="ECO:0000313" key="2">
    <source>
        <dbReference type="EMBL" id="ETL78770.1"/>
    </source>
</evidence>
<name>W2K2W7_PHYNI</name>
<proteinExistence type="predicted"/>
<dbReference type="EMBL" id="KI683204">
    <property type="protein sequence ID" value="ETL78770.1"/>
    <property type="molecule type" value="Genomic_DNA"/>
</dbReference>
<accession>W2K2W7</accession>